<protein>
    <submittedName>
        <fullName evidence="2">Uncharacterized protein</fullName>
    </submittedName>
</protein>
<comment type="caution">
    <text evidence="2">The sequence shown here is derived from an EMBL/GenBank/DDBJ whole genome shotgun (WGS) entry which is preliminary data.</text>
</comment>
<dbReference type="RefSeq" id="WP_209210872.1">
    <property type="nucleotide sequence ID" value="NZ_JAFFZM010000006.1"/>
</dbReference>
<name>A0ABS3XUZ4_9ACTN</name>
<dbReference type="GeneID" id="96259445"/>
<evidence type="ECO:0000313" key="3">
    <source>
        <dbReference type="Proteomes" id="UP000721954"/>
    </source>
</evidence>
<feature type="transmembrane region" description="Helical" evidence="1">
    <location>
        <begin position="6"/>
        <end position="30"/>
    </location>
</feature>
<gene>
    <name evidence="2" type="ORF">JW613_12565</name>
</gene>
<evidence type="ECO:0000256" key="1">
    <source>
        <dbReference type="SAM" id="Phobius"/>
    </source>
</evidence>
<dbReference type="EMBL" id="JAFFZM010000006">
    <property type="protein sequence ID" value="MBO8199133.1"/>
    <property type="molecule type" value="Genomic_DNA"/>
</dbReference>
<sequence length="59" mass="6479">MTPYTLALLPLIGLGAVSLLVYVLTTVYLWSNDAGRRSRAWRVLQALLHAAERERPGGA</sequence>
<keyword evidence="3" id="KW-1185">Reference proteome</keyword>
<organism evidence="2 3">
    <name type="scientific">Streptomyces smyrnaeus</name>
    <dbReference type="NCBI Taxonomy" id="1387713"/>
    <lineage>
        <taxon>Bacteria</taxon>
        <taxon>Bacillati</taxon>
        <taxon>Actinomycetota</taxon>
        <taxon>Actinomycetes</taxon>
        <taxon>Kitasatosporales</taxon>
        <taxon>Streptomycetaceae</taxon>
        <taxon>Streptomyces</taxon>
    </lineage>
</organism>
<dbReference type="Proteomes" id="UP000721954">
    <property type="component" value="Unassembled WGS sequence"/>
</dbReference>
<evidence type="ECO:0000313" key="2">
    <source>
        <dbReference type="EMBL" id="MBO8199133.1"/>
    </source>
</evidence>
<accession>A0ABS3XUZ4</accession>
<reference evidence="2 3" key="1">
    <citation type="submission" date="2021-02" db="EMBL/GenBank/DDBJ databases">
        <title>Streptomyces spirodelae sp. nov., isolated from duckweed.</title>
        <authorList>
            <person name="Saimee Y."/>
            <person name="Duangmal K."/>
        </authorList>
    </citation>
    <scope>NUCLEOTIDE SEQUENCE [LARGE SCALE GENOMIC DNA]</scope>
    <source>
        <strain evidence="2 3">DSM 42105</strain>
    </source>
</reference>
<keyword evidence="1" id="KW-1133">Transmembrane helix</keyword>
<keyword evidence="1" id="KW-0812">Transmembrane</keyword>
<keyword evidence="1" id="KW-0472">Membrane</keyword>
<proteinExistence type="predicted"/>